<dbReference type="PROSITE" id="PS51352">
    <property type="entry name" value="THIOREDOXIN_2"/>
    <property type="match status" value="1"/>
</dbReference>
<evidence type="ECO:0000313" key="3">
    <source>
        <dbReference type="EMBL" id="SCM72777.1"/>
    </source>
</evidence>
<dbReference type="InterPro" id="IPR012336">
    <property type="entry name" value="Thioredoxin-like_fold"/>
</dbReference>
<accession>A0A212L5M7</accession>
<reference evidence="3" key="1">
    <citation type="submission" date="2016-08" db="EMBL/GenBank/DDBJ databases">
        <authorList>
            <person name="Seilhamer J.J."/>
        </authorList>
    </citation>
    <scope>NUCLEOTIDE SEQUENCE</scope>
    <source>
        <strain evidence="3">86-1</strain>
    </source>
</reference>
<dbReference type="RefSeq" id="WP_179980371.1">
    <property type="nucleotide sequence ID" value="NZ_LT608333.1"/>
</dbReference>
<dbReference type="PROSITE" id="PS51257">
    <property type="entry name" value="PROKAR_LIPOPROTEIN"/>
    <property type="match status" value="1"/>
</dbReference>
<dbReference type="EMBL" id="FMJC01000002">
    <property type="protein sequence ID" value="SCM72777.1"/>
    <property type="molecule type" value="Genomic_DNA"/>
</dbReference>
<sequence>MNMWKKTGLVALVGLVVLGGLIACSPCRAQAESVQVTDENLAQMLEKLLQERPDLVMDVLRKNSEAVLDIAQQGSNMRRQRSLEAQWSQEMRTPKSVKLDGRPVLGSKNAKVRIVAFSDFTCHFCQQASGTVSAILKEYGKDVSLVFKNLPLDDKGPASIASKYFLAIAQQSEEKAWKFHDALFAGRDKLVTDGEAFLKTTAQDLGVDMKRLAKDVHSKKVSDIMAEDQQDAQKLGVEGTPYFLVNDLVVRGALPPDLFKKAIDMAKAKAEGNSAK</sequence>
<feature type="domain" description="Thioredoxin" evidence="2">
    <location>
        <begin position="85"/>
        <end position="268"/>
    </location>
</feature>
<dbReference type="Pfam" id="PF13462">
    <property type="entry name" value="Thioredoxin_4"/>
    <property type="match status" value="1"/>
</dbReference>
<evidence type="ECO:0000256" key="1">
    <source>
        <dbReference type="ARBA" id="ARBA00005791"/>
    </source>
</evidence>
<dbReference type="InterPro" id="IPR013766">
    <property type="entry name" value="Thioredoxin_domain"/>
</dbReference>
<evidence type="ECO:0000259" key="2">
    <source>
        <dbReference type="PROSITE" id="PS51352"/>
    </source>
</evidence>
<dbReference type="SUPFAM" id="SSF52833">
    <property type="entry name" value="Thioredoxin-like"/>
    <property type="match status" value="1"/>
</dbReference>
<dbReference type="Gene3D" id="3.40.30.10">
    <property type="entry name" value="Glutaredoxin"/>
    <property type="match status" value="1"/>
</dbReference>
<protein>
    <submittedName>
        <fullName evidence="3">DSBA oxidoreductase</fullName>
    </submittedName>
</protein>
<proteinExistence type="inferred from homology"/>
<organism evidence="3">
    <name type="scientific">uncultured Desulfovibrio sp</name>
    <dbReference type="NCBI Taxonomy" id="167968"/>
    <lineage>
        <taxon>Bacteria</taxon>
        <taxon>Pseudomonadati</taxon>
        <taxon>Thermodesulfobacteriota</taxon>
        <taxon>Desulfovibrionia</taxon>
        <taxon>Desulfovibrionales</taxon>
        <taxon>Desulfovibrionaceae</taxon>
        <taxon>Desulfovibrio</taxon>
        <taxon>environmental samples</taxon>
    </lineage>
</organism>
<dbReference type="AlphaFoldDB" id="A0A212L5M7"/>
<dbReference type="InterPro" id="IPR036249">
    <property type="entry name" value="Thioredoxin-like_sf"/>
</dbReference>
<dbReference type="PANTHER" id="PTHR13887">
    <property type="entry name" value="GLUTATHIONE S-TRANSFERASE KAPPA"/>
    <property type="match status" value="1"/>
</dbReference>
<name>A0A212L5M7_9BACT</name>
<gene>
    <name evidence="3" type="ORF">KL86DES1_20832</name>
</gene>
<comment type="similarity">
    <text evidence="1">Belongs to the thioredoxin family. DsbA subfamily.</text>
</comment>